<feature type="region of interest" description="Disordered" evidence="1">
    <location>
        <begin position="352"/>
        <end position="371"/>
    </location>
</feature>
<feature type="compositionally biased region" description="Basic and acidic residues" evidence="1">
    <location>
        <begin position="547"/>
        <end position="561"/>
    </location>
</feature>
<accession>A0AAW1LHG3</accession>
<reference evidence="4 5" key="1">
    <citation type="submission" date="2024-03" db="EMBL/GenBank/DDBJ databases">
        <title>WGS assembly of Saponaria officinalis var. Norfolk2.</title>
        <authorList>
            <person name="Jenkins J."/>
            <person name="Shu S."/>
            <person name="Grimwood J."/>
            <person name="Barry K."/>
            <person name="Goodstein D."/>
            <person name="Schmutz J."/>
            <person name="Leebens-Mack J."/>
            <person name="Osbourn A."/>
        </authorList>
    </citation>
    <scope>NUCLEOTIDE SEQUENCE [LARGE SCALE GENOMIC DNA]</scope>
    <source>
        <strain evidence="5">cv. Norfolk2</strain>
        <strain evidence="4">JIC</strain>
        <tissue evidence="4">Leaf</tissue>
    </source>
</reference>
<dbReference type="PANTHER" id="PTHR31730">
    <property type="entry name" value="OS01G0873900 PROTEIN"/>
    <property type="match status" value="1"/>
</dbReference>
<dbReference type="InterPro" id="IPR045021">
    <property type="entry name" value="PSI1/2/3"/>
</dbReference>
<feature type="region of interest" description="Disordered" evidence="1">
    <location>
        <begin position="540"/>
        <end position="606"/>
    </location>
</feature>
<dbReference type="Pfam" id="PF11961">
    <property type="entry name" value="DUF3475"/>
    <property type="match status" value="1"/>
</dbReference>
<feature type="domain" description="DUF668" evidence="2">
    <location>
        <begin position="372"/>
        <end position="457"/>
    </location>
</feature>
<feature type="domain" description="DUF3475" evidence="3">
    <location>
        <begin position="156"/>
        <end position="212"/>
    </location>
</feature>
<dbReference type="AlphaFoldDB" id="A0AAW1LHG3"/>
<evidence type="ECO:0000259" key="3">
    <source>
        <dbReference type="Pfam" id="PF11961"/>
    </source>
</evidence>
<dbReference type="Pfam" id="PF05003">
    <property type="entry name" value="DUF668"/>
    <property type="match status" value="1"/>
</dbReference>
<organism evidence="4 5">
    <name type="scientific">Saponaria officinalis</name>
    <name type="common">Common soapwort</name>
    <name type="synonym">Lychnis saponaria</name>
    <dbReference type="NCBI Taxonomy" id="3572"/>
    <lineage>
        <taxon>Eukaryota</taxon>
        <taxon>Viridiplantae</taxon>
        <taxon>Streptophyta</taxon>
        <taxon>Embryophyta</taxon>
        <taxon>Tracheophyta</taxon>
        <taxon>Spermatophyta</taxon>
        <taxon>Magnoliopsida</taxon>
        <taxon>eudicotyledons</taxon>
        <taxon>Gunneridae</taxon>
        <taxon>Pentapetalae</taxon>
        <taxon>Caryophyllales</taxon>
        <taxon>Caryophyllaceae</taxon>
        <taxon>Caryophylleae</taxon>
        <taxon>Saponaria</taxon>
    </lineage>
</organism>
<evidence type="ECO:0000256" key="1">
    <source>
        <dbReference type="SAM" id="MobiDB-lite"/>
    </source>
</evidence>
<sequence>MGLLCSKNFNGEKIDIESSASLTSEGSLTTRQTYLGLETKRGCIEKHSYDLGHKQVEEHNSTHISFNDRRQSDLDDFYDGIPRVPTVLSQKSRSMRSTQAAVAKVSEVSIRLGRAGTMGFEKAVEVLDVLGSSVTELNSKSGFASGVLSKGTKISILAFEVANTIMKGACLVHSLSESRIRHLKEVVLPSEAVQKLVTKDMDELIKIVACDKREELALFSREVVRFGNRCKDPQWHNLDRYFLKQSGEVSPSKQLKEDAESVTQQLMILVQYTSELYHELHALDRFEQDCHSKCSVEAGSTAVLREELKKQKKLVVKLKKRSLWSRSLEEIMEKLVDVILFLHTEIKTNFGTDGRLEDATEPDERTSHDHQRLGPAGLALHYANIILQIDGIVARSSSMPANARESLYQSLPPSIKSSLRSKLQSFHVKEELTITEIKTEMEKTLEWLVPIASNTVKSHHGFGWVGEWANSGFEASDTTAEKADSNRIETLYHADRLKTETFITDQLVWLHCLVSQSRMATIGFSLKSVTKAPISPPLQRNQFSAVKADDEPSTSEDHETLGDTSTENQTSRITNGQDSDLVEDTEQKCAQLSTSDNAPPDRECDNMITGIQELPSRDSGLDQPELNVVDQVKVIG</sequence>
<keyword evidence="5" id="KW-1185">Reference proteome</keyword>
<evidence type="ECO:0008006" key="6">
    <source>
        <dbReference type="Google" id="ProtNLM"/>
    </source>
</evidence>
<proteinExistence type="predicted"/>
<comment type="caution">
    <text evidence="4">The sequence shown here is derived from an EMBL/GenBank/DDBJ whole genome shotgun (WGS) entry which is preliminary data.</text>
</comment>
<dbReference type="InterPro" id="IPR021864">
    <property type="entry name" value="DUF3475"/>
</dbReference>
<gene>
    <name evidence="4" type="ORF">RND81_04G033200</name>
</gene>
<dbReference type="GO" id="GO:0045927">
    <property type="term" value="P:positive regulation of growth"/>
    <property type="evidence" value="ECO:0007669"/>
    <property type="project" value="InterPro"/>
</dbReference>
<dbReference type="InterPro" id="IPR007700">
    <property type="entry name" value="DUF668"/>
</dbReference>
<dbReference type="EMBL" id="JBDFQZ010000004">
    <property type="protein sequence ID" value="KAK9732943.1"/>
    <property type="molecule type" value="Genomic_DNA"/>
</dbReference>
<dbReference type="EMBL" id="JBDFQZ010000004">
    <property type="protein sequence ID" value="KAK9732944.1"/>
    <property type="molecule type" value="Genomic_DNA"/>
</dbReference>
<evidence type="ECO:0000313" key="5">
    <source>
        <dbReference type="Proteomes" id="UP001443914"/>
    </source>
</evidence>
<feature type="compositionally biased region" description="Polar residues" evidence="1">
    <location>
        <begin position="588"/>
        <end position="597"/>
    </location>
</feature>
<evidence type="ECO:0000259" key="2">
    <source>
        <dbReference type="Pfam" id="PF05003"/>
    </source>
</evidence>
<name>A0AAW1LHG3_SAPOF</name>
<protein>
    <recommendedName>
        <fullName evidence="6">DUF668 domain-containing protein</fullName>
    </recommendedName>
</protein>
<dbReference type="PANTHER" id="PTHR31730:SF2">
    <property type="entry name" value="PROTEIN PSK SIMULATOR 3"/>
    <property type="match status" value="1"/>
</dbReference>
<feature type="compositionally biased region" description="Polar residues" evidence="1">
    <location>
        <begin position="562"/>
        <end position="578"/>
    </location>
</feature>
<evidence type="ECO:0000313" key="4">
    <source>
        <dbReference type="EMBL" id="KAK9732944.1"/>
    </source>
</evidence>
<dbReference type="Proteomes" id="UP001443914">
    <property type="component" value="Unassembled WGS sequence"/>
</dbReference>
<feature type="compositionally biased region" description="Basic and acidic residues" evidence="1">
    <location>
        <begin position="354"/>
        <end position="371"/>
    </location>
</feature>